<dbReference type="SUPFAM" id="SSF54506">
    <property type="entry name" value="Diaminopimelate epimerase-like"/>
    <property type="match status" value="1"/>
</dbReference>
<name>A0A0E1EJ99_STRAG</name>
<evidence type="ECO:0000256" key="1">
    <source>
        <dbReference type="ARBA" id="ARBA00008270"/>
    </source>
</evidence>
<dbReference type="NCBIfam" id="TIGR00654">
    <property type="entry name" value="PhzF_family"/>
    <property type="match status" value="1"/>
</dbReference>
<feature type="active site" evidence="3">
    <location>
        <position position="45"/>
    </location>
</feature>
<dbReference type="KEGG" id="sage:EN72_09475"/>
<evidence type="ECO:0000256" key="3">
    <source>
        <dbReference type="PIRSR" id="PIRSR016184-1"/>
    </source>
</evidence>
<accession>A0A0E1EJ99</accession>
<dbReference type="PIRSF" id="PIRSF016184">
    <property type="entry name" value="PhzC_PhzF"/>
    <property type="match status" value="1"/>
</dbReference>
<keyword evidence="2" id="KW-0413">Isomerase</keyword>
<dbReference type="Pfam" id="PF02567">
    <property type="entry name" value="PhzC-PhzF"/>
    <property type="match status" value="1"/>
</dbReference>
<dbReference type="Proteomes" id="UP000256718">
    <property type="component" value="Unassembled WGS sequence"/>
</dbReference>
<evidence type="ECO:0000313" key="4">
    <source>
        <dbReference type="EMBL" id="OCM71485.1"/>
    </source>
</evidence>
<protein>
    <submittedName>
        <fullName evidence="4">Phenazine biosynthesis protein PhzF</fullName>
    </submittedName>
    <submittedName>
        <fullName evidence="5">PhzF family phenazine biosynthesis protein</fullName>
    </submittedName>
</protein>
<comment type="similarity">
    <text evidence="1">Belongs to the PhzF family.</text>
</comment>
<dbReference type="PANTHER" id="PTHR13774:SF17">
    <property type="entry name" value="PHENAZINE BIOSYNTHESIS-LIKE DOMAIN-CONTAINING PROTEIN"/>
    <property type="match status" value="1"/>
</dbReference>
<evidence type="ECO:0000313" key="7">
    <source>
        <dbReference type="Proteomes" id="UP000256718"/>
    </source>
</evidence>
<dbReference type="EMBL" id="MAWT01000022">
    <property type="protein sequence ID" value="OCM71485.1"/>
    <property type="molecule type" value="Genomic_DNA"/>
</dbReference>
<dbReference type="OMA" id="DWALRWF"/>
<dbReference type="Proteomes" id="UP000093122">
    <property type="component" value="Unassembled WGS sequence"/>
</dbReference>
<sequence>MLPYYVVNAFTNKAFSGNPAGVVVLNEPIKEDLMQKIAKENKLSETAFILKEKDLYKIRWFTPEKEVDLCGHATLASTYVISRYLEDDLSHITFSSKSGLLEVTISGEDITLFFTMVDVKQVPITAMMRESIEPTILEAYRTADEEHLVLYLENQESIENFKIDLEKISQLAPHGVTLTAQSSEKNIDYVLRYFAPNYGINEDPVTGSAQTRLAPIWTKKLGKEQLVSKQLSERQGLMMIELEENLVKISGQANLYLKGNIDI</sequence>
<gene>
    <name evidence="4" type="ORF">AX245_09775</name>
    <name evidence="5" type="ORF">C4618_08435</name>
</gene>
<evidence type="ECO:0000313" key="6">
    <source>
        <dbReference type="Proteomes" id="UP000093122"/>
    </source>
</evidence>
<dbReference type="EMBL" id="QHGZ01000181">
    <property type="protein sequence ID" value="RDY80055.1"/>
    <property type="molecule type" value="Genomic_DNA"/>
</dbReference>
<dbReference type="AlphaFoldDB" id="A0A0E1EJ99"/>
<comment type="caution">
    <text evidence="4">The sequence shown here is derived from an EMBL/GenBank/DDBJ whole genome shotgun (WGS) entry which is preliminary data.</text>
</comment>
<dbReference type="GO" id="GO:0005737">
    <property type="term" value="C:cytoplasm"/>
    <property type="evidence" value="ECO:0007669"/>
    <property type="project" value="TreeGrafter"/>
</dbReference>
<organism evidence="4 6">
    <name type="scientific">Streptococcus agalactiae</name>
    <dbReference type="NCBI Taxonomy" id="1311"/>
    <lineage>
        <taxon>Bacteria</taxon>
        <taxon>Bacillati</taxon>
        <taxon>Bacillota</taxon>
        <taxon>Bacilli</taxon>
        <taxon>Lactobacillales</taxon>
        <taxon>Streptococcaceae</taxon>
        <taxon>Streptococcus</taxon>
    </lineage>
</organism>
<dbReference type="Gene3D" id="3.10.310.10">
    <property type="entry name" value="Diaminopimelate Epimerase, Chain A, domain 1"/>
    <property type="match status" value="2"/>
</dbReference>
<dbReference type="GO" id="GO:0016853">
    <property type="term" value="F:isomerase activity"/>
    <property type="evidence" value="ECO:0007669"/>
    <property type="project" value="UniProtKB-KW"/>
</dbReference>
<evidence type="ECO:0000313" key="5">
    <source>
        <dbReference type="EMBL" id="RDY80055.1"/>
    </source>
</evidence>
<reference evidence="5 7" key="2">
    <citation type="journal article" date="2018" name="Emerg. Microbes Infect.">
        <title>Phenotypic and molecular analysis of nontypeable Group B streptococci: identification of cps2a and hybrid cps2a/cps5 Group B streptococcal capsule gene clusters.</title>
        <authorList>
            <person name="Alhhazmi A."/>
            <person name="Tyrrell G.J."/>
        </authorList>
    </citation>
    <scope>NUCLEOTIDE SEQUENCE [LARGE SCALE GENOMIC DNA]</scope>
    <source>
        <strain evidence="5 7">PLGBS17</strain>
    </source>
</reference>
<dbReference type="PANTHER" id="PTHR13774">
    <property type="entry name" value="PHENAZINE BIOSYNTHESIS PROTEIN"/>
    <property type="match status" value="1"/>
</dbReference>
<reference evidence="4 6" key="1">
    <citation type="journal article" date="2016" name="Sci. Rep.">
        <title>Serotype IV Streptococcus agalactiae ST-452 has arisen from large genomic recombination events between CC23 and the hypervirulent CC17 lineages.</title>
        <authorList>
            <person name="Campisi E."/>
            <person name="Rinaudo C.D."/>
            <person name="Donati C."/>
            <person name="Barucco M."/>
            <person name="Torricelli G."/>
            <person name="Edwards M.S."/>
            <person name="Baker C.J."/>
            <person name="Margarit I."/>
            <person name="Rosini R."/>
        </authorList>
    </citation>
    <scope>NUCLEOTIDE SEQUENCE [LARGE SCALE GENOMIC DNA]</scope>
    <source>
        <strain evidence="4 6">CZ-PW-140</strain>
    </source>
</reference>
<proteinExistence type="inferred from homology"/>
<evidence type="ECO:0000256" key="2">
    <source>
        <dbReference type="ARBA" id="ARBA00023235"/>
    </source>
</evidence>
<dbReference type="RefSeq" id="WP_000938272.1">
    <property type="nucleotide sequence ID" value="NZ_BCNI01000001.1"/>
</dbReference>
<dbReference type="InterPro" id="IPR003719">
    <property type="entry name" value="Phenazine_PhzF-like"/>
</dbReference>